<feature type="chain" id="PRO_5033521090" evidence="1">
    <location>
        <begin position="38"/>
        <end position="58"/>
    </location>
</feature>
<reference evidence="4 5" key="1">
    <citation type="submission" date="2018-09" db="EMBL/GenBank/DDBJ databases">
        <title>Genomic investigation of the strawberry pathogen Phytophthora fragariae indicates pathogenicity is determined by transcriptional variation in three key races.</title>
        <authorList>
            <person name="Adams T.M."/>
            <person name="Armitage A.D."/>
            <person name="Sobczyk M.K."/>
            <person name="Bates H.J."/>
            <person name="Dunwell J.M."/>
            <person name="Nellist C.F."/>
            <person name="Harrison R.J."/>
        </authorList>
    </citation>
    <scope>NUCLEOTIDE SEQUENCE [LARGE SCALE GENOMIC DNA]</scope>
    <source>
        <strain evidence="3 4">SCRP249</strain>
        <strain evidence="2 5">SCRP324</strain>
    </source>
</reference>
<evidence type="ECO:0000256" key="1">
    <source>
        <dbReference type="SAM" id="SignalP"/>
    </source>
</evidence>
<dbReference type="EMBL" id="QXFU01004171">
    <property type="protein sequence ID" value="KAE8970293.1"/>
    <property type="molecule type" value="Genomic_DNA"/>
</dbReference>
<dbReference type="EMBL" id="QXFV01004215">
    <property type="protein sequence ID" value="KAE8970965.1"/>
    <property type="molecule type" value="Genomic_DNA"/>
</dbReference>
<sequence>MISQAFLSCHDDGPALGIHRTTLLMCGLWLWLTEVACSGDGDGHLALRRSSSSCDAVA</sequence>
<accession>A0A6A3HQL2</accession>
<organism evidence="3 4">
    <name type="scientific">Phytophthora rubi</name>
    <dbReference type="NCBI Taxonomy" id="129364"/>
    <lineage>
        <taxon>Eukaryota</taxon>
        <taxon>Sar</taxon>
        <taxon>Stramenopiles</taxon>
        <taxon>Oomycota</taxon>
        <taxon>Peronosporomycetes</taxon>
        <taxon>Peronosporales</taxon>
        <taxon>Peronosporaceae</taxon>
        <taxon>Phytophthora</taxon>
    </lineage>
</organism>
<comment type="caution">
    <text evidence="3">The sequence shown here is derived from an EMBL/GenBank/DDBJ whole genome shotgun (WGS) entry which is preliminary data.</text>
</comment>
<protein>
    <submittedName>
        <fullName evidence="3">Uncharacterized protein</fullName>
    </submittedName>
</protein>
<evidence type="ECO:0000313" key="3">
    <source>
        <dbReference type="EMBL" id="KAE8970965.1"/>
    </source>
</evidence>
<dbReference type="AlphaFoldDB" id="A0A6A3HQL2"/>
<evidence type="ECO:0000313" key="4">
    <source>
        <dbReference type="Proteomes" id="UP000429607"/>
    </source>
</evidence>
<dbReference type="Proteomes" id="UP000435112">
    <property type="component" value="Unassembled WGS sequence"/>
</dbReference>
<keyword evidence="1" id="KW-0732">Signal</keyword>
<evidence type="ECO:0000313" key="5">
    <source>
        <dbReference type="Proteomes" id="UP000435112"/>
    </source>
</evidence>
<name>A0A6A3HQL2_9STRA</name>
<dbReference type="Proteomes" id="UP000429607">
    <property type="component" value="Unassembled WGS sequence"/>
</dbReference>
<feature type="signal peptide" evidence="1">
    <location>
        <begin position="1"/>
        <end position="37"/>
    </location>
</feature>
<evidence type="ECO:0000313" key="2">
    <source>
        <dbReference type="EMBL" id="KAE8970293.1"/>
    </source>
</evidence>
<proteinExistence type="predicted"/>
<gene>
    <name evidence="3" type="ORF">PR001_g27044</name>
    <name evidence="2" type="ORF">PR002_g27163</name>
</gene>